<dbReference type="InterPro" id="IPR036286">
    <property type="entry name" value="LexA/Signal_pep-like_sf"/>
</dbReference>
<reference evidence="6 7" key="1">
    <citation type="submission" date="2020-06" db="EMBL/GenBank/DDBJ databases">
        <authorList>
            <person name="Duchaud E."/>
        </authorList>
    </citation>
    <scope>NUCLEOTIDE SEQUENCE [LARGE SCALE GENOMIC DNA]</scope>
    <source>
        <strain evidence="6">Alteromonas fortis</strain>
    </source>
</reference>
<comment type="caution">
    <text evidence="4">Lacks conserved residue(s) required for the propagation of feature annotation.</text>
</comment>
<keyword evidence="4" id="KW-0645">Protease</keyword>
<comment type="catalytic activity">
    <reaction evidence="4">
        <text>Cleavage of hydrophobic, N-terminal signal or leader sequences from secreted and periplasmic proteins.</text>
        <dbReference type="EC" id="3.4.21.89"/>
    </reaction>
</comment>
<dbReference type="InterPro" id="IPR019533">
    <property type="entry name" value="Peptidase_S26"/>
</dbReference>
<keyword evidence="4" id="KW-1133">Transmembrane helix</keyword>
<feature type="domain" description="Peptidase S26" evidence="5">
    <location>
        <begin position="65"/>
        <end position="242"/>
    </location>
</feature>
<evidence type="ECO:0000313" key="7">
    <source>
        <dbReference type="Proteomes" id="UP000509458"/>
    </source>
</evidence>
<evidence type="ECO:0000256" key="3">
    <source>
        <dbReference type="PIRSR" id="PIRSR600223-1"/>
    </source>
</evidence>
<dbReference type="GO" id="GO:0009003">
    <property type="term" value="F:signal peptidase activity"/>
    <property type="evidence" value="ECO:0007669"/>
    <property type="project" value="UniProtKB-EC"/>
</dbReference>
<dbReference type="InterPro" id="IPR000223">
    <property type="entry name" value="Pept_S26A_signal_pept_1"/>
</dbReference>
<sequence length="264" mass="29442">MRRFCIGKDTITYIFQTGKLNEWVKLTSIFNERGDFKSLCMILPDANSENSILKNIKQSVKNNLSFILFIVLLFSFRSSVADWYHVPSGSMEPTIMVGDRVVVDKSAYTLELPFTDVVVARTGDIKRGDIVIIDSSAADTRLIKRVIAVAGDKVALKNNVLFINGEKAALTSTNEQVYSEDILGHNRTIALNPIPSPAKSFNMVTVPKAHVLAMGDNRNNSVDSRYYGFIPVEEIQGKATSVAFSLDTHNMYLPRKDRVFVALQ</sequence>
<dbReference type="NCBIfam" id="TIGR02227">
    <property type="entry name" value="sigpep_I_bact"/>
    <property type="match status" value="1"/>
</dbReference>
<dbReference type="PANTHER" id="PTHR43390">
    <property type="entry name" value="SIGNAL PEPTIDASE I"/>
    <property type="match status" value="1"/>
</dbReference>
<accession>A0A6T9Y0R4</accession>
<dbReference type="GO" id="GO:0004252">
    <property type="term" value="F:serine-type endopeptidase activity"/>
    <property type="evidence" value="ECO:0007669"/>
    <property type="project" value="InterPro"/>
</dbReference>
<evidence type="ECO:0000256" key="2">
    <source>
        <dbReference type="ARBA" id="ARBA00019232"/>
    </source>
</evidence>
<organism evidence="6 7">
    <name type="scientific">Alteromonas macleodii</name>
    <name type="common">Pseudoalteromonas macleodii</name>
    <dbReference type="NCBI Taxonomy" id="28108"/>
    <lineage>
        <taxon>Bacteria</taxon>
        <taxon>Pseudomonadati</taxon>
        <taxon>Pseudomonadota</taxon>
        <taxon>Gammaproteobacteria</taxon>
        <taxon>Alteromonadales</taxon>
        <taxon>Alteromonadaceae</taxon>
        <taxon>Alteromonas/Salinimonas group</taxon>
        <taxon>Alteromonas</taxon>
    </lineage>
</organism>
<proteinExistence type="inferred from homology"/>
<dbReference type="GO" id="GO:0016020">
    <property type="term" value="C:membrane"/>
    <property type="evidence" value="ECO:0007669"/>
    <property type="project" value="UniProtKB-SubCell"/>
</dbReference>
<dbReference type="Pfam" id="PF10502">
    <property type="entry name" value="Peptidase_S26"/>
    <property type="match status" value="1"/>
</dbReference>
<gene>
    <name evidence="6" type="ORF">ALFOR1_31621</name>
</gene>
<dbReference type="EMBL" id="LR812090">
    <property type="protein sequence ID" value="CAB9494622.1"/>
    <property type="molecule type" value="Genomic_DNA"/>
</dbReference>
<dbReference type="PRINTS" id="PR00727">
    <property type="entry name" value="LEADERPTASE"/>
</dbReference>
<evidence type="ECO:0000313" key="6">
    <source>
        <dbReference type="EMBL" id="CAB9494622.1"/>
    </source>
</evidence>
<dbReference type="CDD" id="cd06530">
    <property type="entry name" value="S26_SPase_I"/>
    <property type="match status" value="1"/>
</dbReference>
<dbReference type="AlphaFoldDB" id="A0A6T9Y0R4"/>
<feature type="active site" evidence="3">
    <location>
        <position position="144"/>
    </location>
</feature>
<evidence type="ECO:0000259" key="5">
    <source>
        <dbReference type="Pfam" id="PF10502"/>
    </source>
</evidence>
<dbReference type="GO" id="GO:0006465">
    <property type="term" value="P:signal peptide processing"/>
    <property type="evidence" value="ECO:0007669"/>
    <property type="project" value="InterPro"/>
</dbReference>
<feature type="transmembrane region" description="Helical" evidence="4">
    <location>
        <begin position="64"/>
        <end position="86"/>
    </location>
</feature>
<dbReference type="PANTHER" id="PTHR43390:SF1">
    <property type="entry name" value="CHLOROPLAST PROCESSING PEPTIDASE"/>
    <property type="match status" value="1"/>
</dbReference>
<evidence type="ECO:0000256" key="4">
    <source>
        <dbReference type="RuleBase" id="RU362042"/>
    </source>
</evidence>
<keyword evidence="4 6" id="KW-0378">Hydrolase</keyword>
<comment type="subcellular location">
    <subcellularLocation>
        <location evidence="4">Membrane</location>
        <topology evidence="4">Multi-pass membrane protein</topology>
    </subcellularLocation>
</comment>
<evidence type="ECO:0000256" key="1">
    <source>
        <dbReference type="ARBA" id="ARBA00009370"/>
    </source>
</evidence>
<protein>
    <recommendedName>
        <fullName evidence="2 4">Signal peptidase I</fullName>
        <ecNumber evidence="4">3.4.21.89</ecNumber>
    </recommendedName>
</protein>
<comment type="similarity">
    <text evidence="1 4">Belongs to the peptidase S26 family.</text>
</comment>
<name>A0A6T9Y0R4_ALTMA</name>
<feature type="active site" evidence="3">
    <location>
        <position position="90"/>
    </location>
</feature>
<dbReference type="SUPFAM" id="SSF51306">
    <property type="entry name" value="LexA/Signal peptidase"/>
    <property type="match status" value="1"/>
</dbReference>
<keyword evidence="4" id="KW-0812">Transmembrane</keyword>
<dbReference type="EC" id="3.4.21.89" evidence="4"/>
<dbReference type="Gene3D" id="2.10.109.10">
    <property type="entry name" value="Umud Fragment, subunit A"/>
    <property type="match status" value="1"/>
</dbReference>
<keyword evidence="4" id="KW-0472">Membrane</keyword>
<dbReference type="Proteomes" id="UP000509458">
    <property type="component" value="Chromosome"/>
</dbReference>